<comment type="caution">
    <text evidence="1">The sequence shown here is derived from an EMBL/GenBank/DDBJ whole genome shotgun (WGS) entry which is preliminary data.</text>
</comment>
<dbReference type="PANTHER" id="PTHR33558">
    <property type="entry name" value="GLUTAREDOXIN-LIKE PROTEIN C5ORF63 HOMOLOG"/>
    <property type="match status" value="1"/>
</dbReference>
<accession>A0A1A6C760</accession>
<evidence type="ECO:0000313" key="1">
    <source>
        <dbReference type="EMBL" id="OBS10401.1"/>
    </source>
</evidence>
<dbReference type="Proteomes" id="UP000029273">
    <property type="component" value="Unassembled WGS sequence"/>
</dbReference>
<proteinExistence type="predicted"/>
<dbReference type="InterPro" id="IPR036249">
    <property type="entry name" value="Thioredoxin-like_sf"/>
</dbReference>
<keyword evidence="2" id="KW-1185">Reference proteome</keyword>
<dbReference type="InterPro" id="IPR008554">
    <property type="entry name" value="Glutaredoxin-like"/>
</dbReference>
<dbReference type="Gene3D" id="3.40.30.10">
    <property type="entry name" value="Glutaredoxin"/>
    <property type="match status" value="1"/>
</dbReference>
<name>A0A1A6C760_9GAMM</name>
<protein>
    <submittedName>
        <fullName evidence="1">Glutaredoxin</fullName>
    </submittedName>
</protein>
<dbReference type="InterPro" id="IPR052565">
    <property type="entry name" value="Glutaredoxin-like_YDR286C"/>
</dbReference>
<organism evidence="1 2">
    <name type="scientific">Acidihalobacter prosperus</name>
    <dbReference type="NCBI Taxonomy" id="160660"/>
    <lineage>
        <taxon>Bacteria</taxon>
        <taxon>Pseudomonadati</taxon>
        <taxon>Pseudomonadota</taxon>
        <taxon>Gammaproteobacteria</taxon>
        <taxon>Chromatiales</taxon>
        <taxon>Ectothiorhodospiraceae</taxon>
        <taxon>Acidihalobacter</taxon>
    </lineage>
</organism>
<evidence type="ECO:0000313" key="2">
    <source>
        <dbReference type="Proteomes" id="UP000029273"/>
    </source>
</evidence>
<dbReference type="EMBL" id="JQSG02000001">
    <property type="protein sequence ID" value="OBS10401.1"/>
    <property type="molecule type" value="Genomic_DNA"/>
</dbReference>
<gene>
    <name evidence="1" type="ORF">Thpro_020117</name>
</gene>
<dbReference type="AlphaFoldDB" id="A0A1A6C760"/>
<reference evidence="1 2" key="1">
    <citation type="journal article" date="2014" name="Genome Announc.">
        <title>Draft Genome Sequence of the Iron-Oxidizing, Acidophilic, and Halotolerant 'Thiobacillus prosperus' Type Strain DSM 5130.</title>
        <authorList>
            <person name="Ossandon F.J."/>
            <person name="Cardenas J.P."/>
            <person name="Corbett M."/>
            <person name="Quatrini R."/>
            <person name="Holmes D.S."/>
            <person name="Watkin E."/>
        </authorList>
    </citation>
    <scope>NUCLEOTIDE SEQUENCE [LARGE SCALE GENOMIC DNA]</scope>
    <source>
        <strain evidence="1 2">DSM 5130</strain>
    </source>
</reference>
<dbReference type="SUPFAM" id="SSF52833">
    <property type="entry name" value="Thioredoxin-like"/>
    <property type="match status" value="1"/>
</dbReference>
<dbReference type="PANTHER" id="PTHR33558:SF1">
    <property type="entry name" value="GLUTAREDOXIN-LIKE PROTEIN C5ORF63 HOMOLOG"/>
    <property type="match status" value="1"/>
</dbReference>
<dbReference type="STRING" id="160660.BJI67_09495"/>
<dbReference type="Pfam" id="PF05768">
    <property type="entry name" value="Glrx-like"/>
    <property type="match status" value="1"/>
</dbReference>
<sequence>MDMRTLTLYHREGCHLCEQMAQVLASLATELRFEVTRVDIDADPALRERFNEKIPVLMVEDDVVCCHFLDEKALRQALTDG</sequence>